<dbReference type="GO" id="GO:0000166">
    <property type="term" value="F:nucleotide binding"/>
    <property type="evidence" value="ECO:0007669"/>
    <property type="project" value="UniProtKB-KW"/>
</dbReference>
<dbReference type="Proteomes" id="UP000294662">
    <property type="component" value="Unassembled WGS sequence"/>
</dbReference>
<dbReference type="SMART" id="SM00833">
    <property type="entry name" value="CobW_C"/>
    <property type="match status" value="1"/>
</dbReference>
<evidence type="ECO:0000313" key="9">
    <source>
        <dbReference type="Proteomes" id="UP000294662"/>
    </source>
</evidence>
<reference evidence="8 9" key="1">
    <citation type="submission" date="2019-03" db="EMBL/GenBank/DDBJ databases">
        <authorList>
            <person name="Zhang S."/>
        </authorList>
    </citation>
    <scope>NUCLEOTIDE SEQUENCE [LARGE SCALE GENOMIC DNA]</scope>
    <source>
        <strain evidence="8 9">S4J41</strain>
    </source>
</reference>
<evidence type="ECO:0000259" key="7">
    <source>
        <dbReference type="SMART" id="SM00833"/>
    </source>
</evidence>
<dbReference type="GO" id="GO:0016787">
    <property type="term" value="F:hydrolase activity"/>
    <property type="evidence" value="ECO:0007669"/>
    <property type="project" value="UniProtKB-KW"/>
</dbReference>
<dbReference type="Pfam" id="PF02492">
    <property type="entry name" value="cobW"/>
    <property type="match status" value="1"/>
</dbReference>
<proteinExistence type="inferred from homology"/>
<keyword evidence="3" id="KW-0143">Chaperone</keyword>
<dbReference type="AlphaFoldDB" id="A0A4V2Z789"/>
<evidence type="ECO:0000256" key="4">
    <source>
        <dbReference type="ARBA" id="ARBA00034320"/>
    </source>
</evidence>
<name>A0A4V2Z789_9RHOB</name>
<keyword evidence="2" id="KW-0378">Hydrolase</keyword>
<gene>
    <name evidence="8" type="ORF">E1B25_16480</name>
</gene>
<feature type="domain" description="CobW C-terminal" evidence="7">
    <location>
        <begin position="211"/>
        <end position="296"/>
    </location>
</feature>
<dbReference type="PANTHER" id="PTHR13748:SF62">
    <property type="entry name" value="COBW DOMAIN-CONTAINING PROTEIN"/>
    <property type="match status" value="1"/>
</dbReference>
<dbReference type="SUPFAM" id="SSF90002">
    <property type="entry name" value="Hypothetical protein YjiA, C-terminal domain"/>
    <property type="match status" value="1"/>
</dbReference>
<comment type="similarity">
    <text evidence="4">Belongs to the SIMIBI class G3E GTPase family. ZNG1 subfamily.</text>
</comment>
<dbReference type="OrthoDB" id="9808822at2"/>
<dbReference type="PANTHER" id="PTHR13748">
    <property type="entry name" value="COBW-RELATED"/>
    <property type="match status" value="1"/>
</dbReference>
<dbReference type="GO" id="GO:0005737">
    <property type="term" value="C:cytoplasm"/>
    <property type="evidence" value="ECO:0007669"/>
    <property type="project" value="TreeGrafter"/>
</dbReference>
<dbReference type="Pfam" id="PF07683">
    <property type="entry name" value="CobW_C"/>
    <property type="match status" value="1"/>
</dbReference>
<dbReference type="SUPFAM" id="SSF52540">
    <property type="entry name" value="P-loop containing nucleoside triphosphate hydrolases"/>
    <property type="match status" value="1"/>
</dbReference>
<evidence type="ECO:0000256" key="3">
    <source>
        <dbReference type="ARBA" id="ARBA00023186"/>
    </source>
</evidence>
<evidence type="ECO:0000313" key="8">
    <source>
        <dbReference type="EMBL" id="TDE35556.1"/>
    </source>
</evidence>
<organism evidence="8 9">
    <name type="scientific">Antarcticimicrobium sediminis</name>
    <dbReference type="NCBI Taxonomy" id="2546227"/>
    <lineage>
        <taxon>Bacteria</taxon>
        <taxon>Pseudomonadati</taxon>
        <taxon>Pseudomonadota</taxon>
        <taxon>Alphaproteobacteria</taxon>
        <taxon>Rhodobacterales</taxon>
        <taxon>Paracoccaceae</taxon>
        <taxon>Antarcticimicrobium</taxon>
    </lineage>
</organism>
<evidence type="ECO:0000256" key="2">
    <source>
        <dbReference type="ARBA" id="ARBA00022801"/>
    </source>
</evidence>
<comment type="catalytic activity">
    <reaction evidence="6">
        <text>GTP + H2O = GDP + phosphate + H(+)</text>
        <dbReference type="Rhea" id="RHEA:19669"/>
        <dbReference type="ChEBI" id="CHEBI:15377"/>
        <dbReference type="ChEBI" id="CHEBI:15378"/>
        <dbReference type="ChEBI" id="CHEBI:37565"/>
        <dbReference type="ChEBI" id="CHEBI:43474"/>
        <dbReference type="ChEBI" id="CHEBI:58189"/>
    </reaction>
    <physiologicalReaction direction="left-to-right" evidence="6">
        <dbReference type="Rhea" id="RHEA:19670"/>
    </physiologicalReaction>
</comment>
<dbReference type="InterPro" id="IPR011629">
    <property type="entry name" value="CobW-like_C"/>
</dbReference>
<dbReference type="Gene3D" id="3.30.1220.10">
    <property type="entry name" value="CobW-like, C-terminal domain"/>
    <property type="match status" value="1"/>
</dbReference>
<dbReference type="RefSeq" id="WP_132830621.1">
    <property type="nucleotide sequence ID" value="NZ_SMFP01000012.1"/>
</dbReference>
<comment type="function">
    <text evidence="5">Zinc chaperone that directly transfers zinc cofactor to target proteins, thereby activating them. Zinc is transferred from the CXCC motif in the GTPase domain to the zinc binding site in target proteins in a process requiring GTP hydrolysis.</text>
</comment>
<dbReference type="CDD" id="cd03112">
    <property type="entry name" value="CobW-like"/>
    <property type="match status" value="1"/>
</dbReference>
<dbReference type="EMBL" id="SMFP01000012">
    <property type="protein sequence ID" value="TDE35556.1"/>
    <property type="molecule type" value="Genomic_DNA"/>
</dbReference>
<accession>A0A4V2Z789</accession>
<dbReference type="InterPro" id="IPR027417">
    <property type="entry name" value="P-loop_NTPase"/>
</dbReference>
<evidence type="ECO:0000256" key="6">
    <source>
        <dbReference type="ARBA" id="ARBA00049117"/>
    </source>
</evidence>
<dbReference type="InterPro" id="IPR051316">
    <property type="entry name" value="Zinc-reg_GTPase_activator"/>
</dbReference>
<keyword evidence="9" id="KW-1185">Reference proteome</keyword>
<dbReference type="InterPro" id="IPR036627">
    <property type="entry name" value="CobW-likC_sf"/>
</dbReference>
<dbReference type="InterPro" id="IPR003495">
    <property type="entry name" value="CobW/HypB/UreG_nucleotide-bd"/>
</dbReference>
<protein>
    <submittedName>
        <fullName evidence="8">GTP-binding protein</fullName>
    </submittedName>
</protein>
<keyword evidence="1" id="KW-0547">Nucleotide-binding</keyword>
<sequence length="300" mass="31641">MTVPVTVVGGFLGAGKTTLINRILAAAPARTAVLVNDFGEINVDFDLVETDDDLIFELSGGCICCSMAEGVGPAIKRALTTRPEVILIEASGVGEPRRVAEFALLDPALRLDMIVTLANAVELSEQVNDPLIGDTVVRQFDGADLIVLNHTDTAPPETLAEAHAILRRLAVGRRVVETVAAELPLDMLTASTHAIFSAGPLVDASDHDGMYSSATFVGPDAVERAGFEAALTALPRSVLRLKGWVQITDEPVPMLVQYVAGRWALTPAPDAPAETRLVAIAASGEMDLAETLQNIMGSKP</sequence>
<evidence type="ECO:0000256" key="1">
    <source>
        <dbReference type="ARBA" id="ARBA00022741"/>
    </source>
</evidence>
<dbReference type="Gene3D" id="3.40.50.300">
    <property type="entry name" value="P-loop containing nucleotide triphosphate hydrolases"/>
    <property type="match status" value="1"/>
</dbReference>
<comment type="caution">
    <text evidence="8">The sequence shown here is derived from an EMBL/GenBank/DDBJ whole genome shotgun (WGS) entry which is preliminary data.</text>
</comment>
<evidence type="ECO:0000256" key="5">
    <source>
        <dbReference type="ARBA" id="ARBA00045658"/>
    </source>
</evidence>